<reference evidence="6" key="1">
    <citation type="journal article" date="2019" name="Int. J. Syst. Evol. Microbiol.">
        <title>The Global Catalogue of Microorganisms (GCM) 10K type strain sequencing project: providing services to taxonomists for standard genome sequencing and annotation.</title>
        <authorList>
            <consortium name="The Broad Institute Genomics Platform"/>
            <consortium name="The Broad Institute Genome Sequencing Center for Infectious Disease"/>
            <person name="Wu L."/>
            <person name="Ma J."/>
        </authorList>
    </citation>
    <scope>NUCLEOTIDE SEQUENCE [LARGE SCALE GENOMIC DNA]</scope>
    <source>
        <strain evidence="6">JCM 32226</strain>
    </source>
</reference>
<dbReference type="Gene3D" id="3.30.70.270">
    <property type="match status" value="1"/>
</dbReference>
<dbReference type="InterPro" id="IPR000160">
    <property type="entry name" value="GGDEF_dom"/>
</dbReference>
<dbReference type="InterPro" id="IPR050469">
    <property type="entry name" value="Diguanylate_Cyclase"/>
</dbReference>
<organism evidence="5 6">
    <name type="scientific">Pseudaeromonas paramecii</name>
    <dbReference type="NCBI Taxonomy" id="2138166"/>
    <lineage>
        <taxon>Bacteria</taxon>
        <taxon>Pseudomonadati</taxon>
        <taxon>Pseudomonadota</taxon>
        <taxon>Gammaproteobacteria</taxon>
        <taxon>Aeromonadales</taxon>
        <taxon>Aeromonadaceae</taxon>
        <taxon>Pseudaeromonas</taxon>
    </lineage>
</organism>
<feature type="transmembrane region" description="Helical" evidence="3">
    <location>
        <begin position="46"/>
        <end position="67"/>
    </location>
</feature>
<dbReference type="EMBL" id="BAABFC010000020">
    <property type="protein sequence ID" value="GAA4502521.1"/>
    <property type="molecule type" value="Genomic_DNA"/>
</dbReference>
<comment type="caution">
    <text evidence="5">The sequence shown here is derived from an EMBL/GenBank/DDBJ whole genome shotgun (WGS) entry which is preliminary data.</text>
</comment>
<proteinExistence type="predicted"/>
<sequence length="424" mass="48043">MKLDKRLSPLTDRRDLGRFSRRLLSEGHEWTLDDFIAKNKSLYANVVVRLFLLVNLLTQAYLVMRIAGLLHRGEIQLDVVSLWDPLLAPSGLLQGLYGLTVLACLLFFWRPGWLLGRRQAERIYRYTRARWILLAVTLVTLLWLCLLNYHYHVQYLILTNSNWGIMSAVFLTLSLSYASIAFIFPSLASLMLGILFASLLNDPYIQRLLAPDQSTHWFSYVGWLELLWLSGLFFYFANRLVRFTAAQEFENLQLMRALVEASNLDPLLNIPNRRAFFSTAEKRLSRLQARGGQAVVLMLDVDHFKRYNDHYGHLQGDACLQTVADCLRRGIRDEVDNLGRYGGEEFVVYLEDTDLAGARVVAQRIQALLAEAALPHAASPTAPWVTISIGMAPLQAGLSLAAALDQADQALYRVKQQGRNGVGD</sequence>
<dbReference type="SMART" id="SM00267">
    <property type="entry name" value="GGDEF"/>
    <property type="match status" value="1"/>
</dbReference>
<feature type="transmembrane region" description="Helical" evidence="3">
    <location>
        <begin position="130"/>
        <end position="149"/>
    </location>
</feature>
<feature type="transmembrane region" description="Helical" evidence="3">
    <location>
        <begin position="155"/>
        <end position="173"/>
    </location>
</feature>
<feature type="transmembrane region" description="Helical" evidence="3">
    <location>
        <begin position="87"/>
        <end position="109"/>
    </location>
</feature>
<dbReference type="Proteomes" id="UP001501321">
    <property type="component" value="Unassembled WGS sequence"/>
</dbReference>
<feature type="domain" description="GGDEF" evidence="4">
    <location>
        <begin position="292"/>
        <end position="424"/>
    </location>
</feature>
<keyword evidence="3" id="KW-1133">Transmembrane helix</keyword>
<dbReference type="NCBIfam" id="TIGR00254">
    <property type="entry name" value="GGDEF"/>
    <property type="match status" value="1"/>
</dbReference>
<dbReference type="InterPro" id="IPR043128">
    <property type="entry name" value="Rev_trsase/Diguanyl_cyclase"/>
</dbReference>
<name>A0ABP8QI63_9GAMM</name>
<dbReference type="PANTHER" id="PTHR45138">
    <property type="entry name" value="REGULATORY COMPONENTS OF SENSORY TRANSDUCTION SYSTEM"/>
    <property type="match status" value="1"/>
</dbReference>
<evidence type="ECO:0000313" key="6">
    <source>
        <dbReference type="Proteomes" id="UP001501321"/>
    </source>
</evidence>
<evidence type="ECO:0000256" key="1">
    <source>
        <dbReference type="ARBA" id="ARBA00012528"/>
    </source>
</evidence>
<dbReference type="PROSITE" id="PS50887">
    <property type="entry name" value="GGDEF"/>
    <property type="match status" value="1"/>
</dbReference>
<dbReference type="PANTHER" id="PTHR45138:SF9">
    <property type="entry name" value="DIGUANYLATE CYCLASE DGCM-RELATED"/>
    <property type="match status" value="1"/>
</dbReference>
<dbReference type="SUPFAM" id="SSF55073">
    <property type="entry name" value="Nucleotide cyclase"/>
    <property type="match status" value="1"/>
</dbReference>
<dbReference type="RefSeq" id="WP_345014066.1">
    <property type="nucleotide sequence ID" value="NZ_BAABFC010000020.1"/>
</dbReference>
<keyword evidence="3" id="KW-0472">Membrane</keyword>
<feature type="transmembrane region" description="Helical" evidence="3">
    <location>
        <begin position="220"/>
        <end position="237"/>
    </location>
</feature>
<keyword evidence="3" id="KW-0812">Transmembrane</keyword>
<gene>
    <name evidence="5" type="ORF">GCM10023095_27280</name>
</gene>
<evidence type="ECO:0000313" key="5">
    <source>
        <dbReference type="EMBL" id="GAA4502521.1"/>
    </source>
</evidence>
<protein>
    <recommendedName>
        <fullName evidence="1">diguanylate cyclase</fullName>
        <ecNumber evidence="1">2.7.7.65</ecNumber>
    </recommendedName>
</protein>
<accession>A0ABP8QI63</accession>
<dbReference type="InterPro" id="IPR029787">
    <property type="entry name" value="Nucleotide_cyclase"/>
</dbReference>
<feature type="transmembrane region" description="Helical" evidence="3">
    <location>
        <begin position="180"/>
        <end position="200"/>
    </location>
</feature>
<evidence type="ECO:0000259" key="4">
    <source>
        <dbReference type="PROSITE" id="PS50887"/>
    </source>
</evidence>
<keyword evidence="6" id="KW-1185">Reference proteome</keyword>
<dbReference type="EC" id="2.7.7.65" evidence="1"/>
<dbReference type="CDD" id="cd01949">
    <property type="entry name" value="GGDEF"/>
    <property type="match status" value="1"/>
</dbReference>
<evidence type="ECO:0000256" key="2">
    <source>
        <dbReference type="ARBA" id="ARBA00034247"/>
    </source>
</evidence>
<evidence type="ECO:0000256" key="3">
    <source>
        <dbReference type="SAM" id="Phobius"/>
    </source>
</evidence>
<comment type="catalytic activity">
    <reaction evidence="2">
        <text>2 GTP = 3',3'-c-di-GMP + 2 diphosphate</text>
        <dbReference type="Rhea" id="RHEA:24898"/>
        <dbReference type="ChEBI" id="CHEBI:33019"/>
        <dbReference type="ChEBI" id="CHEBI:37565"/>
        <dbReference type="ChEBI" id="CHEBI:58805"/>
        <dbReference type="EC" id="2.7.7.65"/>
    </reaction>
</comment>
<dbReference type="Pfam" id="PF00990">
    <property type="entry name" value="GGDEF"/>
    <property type="match status" value="1"/>
</dbReference>